<name>A0A344L5G3_9PSEU</name>
<dbReference type="Gene3D" id="3.40.50.720">
    <property type="entry name" value="NAD(P)-binding Rossmann-like Domain"/>
    <property type="match status" value="1"/>
</dbReference>
<evidence type="ECO:0000256" key="1">
    <source>
        <dbReference type="ARBA" id="ARBA00007637"/>
    </source>
</evidence>
<sequence length="340" mass="37890">MTDVMAKWAGKTVVVTGGLGFLGSHFTEELLAAGAEVVSLHRNDSFGRLQQLRRVPGAERLRPLRVDLLDENELRAAFRFCAPRVDAVFHCAALDGNSEFKVKNSARILDLNLRYTSNLLNCARDCGVGDVVLISSAEIYCTDSPAPITEEDDFRRTMRYSTNGYFLSKVFGEVLAELFRAQFEMNVFLVRPTNVYGPRDGFHGPVNRVIPSMLARIAAGEEIEIWGDGSQVRSFVYVTDMVRATLEMVAADRYRTFNIGSTESVAIVELARTLAEMLGEPERIHLRPDKPAGPSARRLDVGRMTEVISFVPRPLREGLAETVRWYQERQLATSGLAGRV</sequence>
<dbReference type="RefSeq" id="WP_113692532.1">
    <property type="nucleotide sequence ID" value="NZ_CP015163.1"/>
</dbReference>
<dbReference type="InterPro" id="IPR001509">
    <property type="entry name" value="Epimerase_deHydtase"/>
</dbReference>
<keyword evidence="4" id="KW-1185">Reference proteome</keyword>
<dbReference type="Pfam" id="PF01370">
    <property type="entry name" value="Epimerase"/>
    <property type="match status" value="1"/>
</dbReference>
<dbReference type="OrthoDB" id="9801785at2"/>
<evidence type="ECO:0000313" key="4">
    <source>
        <dbReference type="Proteomes" id="UP000250434"/>
    </source>
</evidence>
<evidence type="ECO:0000259" key="2">
    <source>
        <dbReference type="Pfam" id="PF01370"/>
    </source>
</evidence>
<gene>
    <name evidence="3" type="ORF">A4R43_12585</name>
</gene>
<proteinExistence type="inferred from homology"/>
<evidence type="ECO:0000313" key="3">
    <source>
        <dbReference type="EMBL" id="AXB43287.1"/>
    </source>
</evidence>
<feature type="domain" description="NAD-dependent epimerase/dehydratase" evidence="2">
    <location>
        <begin position="13"/>
        <end position="260"/>
    </location>
</feature>
<dbReference type="SUPFAM" id="SSF51735">
    <property type="entry name" value="NAD(P)-binding Rossmann-fold domains"/>
    <property type="match status" value="1"/>
</dbReference>
<dbReference type="AlphaFoldDB" id="A0A344L5G3"/>
<dbReference type="Proteomes" id="UP000250434">
    <property type="component" value="Chromosome"/>
</dbReference>
<reference evidence="3 4" key="1">
    <citation type="submission" date="2016-04" db="EMBL/GenBank/DDBJ databases">
        <title>Complete genome sequence and analysis of deep-sea sediment isolate, Amycolatopsis sp. WP1.</title>
        <authorList>
            <person name="Wang H."/>
            <person name="Chen S."/>
            <person name="Wu Q."/>
        </authorList>
    </citation>
    <scope>NUCLEOTIDE SEQUENCE [LARGE SCALE GENOMIC DNA]</scope>
    <source>
        <strain evidence="3 4">WP1</strain>
    </source>
</reference>
<dbReference type="EMBL" id="CP015163">
    <property type="protein sequence ID" value="AXB43287.1"/>
    <property type="molecule type" value="Genomic_DNA"/>
</dbReference>
<dbReference type="KEGG" id="aab:A4R43_12585"/>
<accession>A0A344L5G3</accession>
<dbReference type="PANTHER" id="PTHR43000">
    <property type="entry name" value="DTDP-D-GLUCOSE 4,6-DEHYDRATASE-RELATED"/>
    <property type="match status" value="1"/>
</dbReference>
<organism evidence="3 4">
    <name type="scientific">Amycolatopsis albispora</name>
    <dbReference type="NCBI Taxonomy" id="1804986"/>
    <lineage>
        <taxon>Bacteria</taxon>
        <taxon>Bacillati</taxon>
        <taxon>Actinomycetota</taxon>
        <taxon>Actinomycetes</taxon>
        <taxon>Pseudonocardiales</taxon>
        <taxon>Pseudonocardiaceae</taxon>
        <taxon>Amycolatopsis</taxon>
    </lineage>
</organism>
<protein>
    <submittedName>
        <fullName evidence="3">Epimerase</fullName>
    </submittedName>
</protein>
<comment type="similarity">
    <text evidence="1">Belongs to the NAD(P)-dependent epimerase/dehydratase family.</text>
</comment>
<dbReference type="InterPro" id="IPR036291">
    <property type="entry name" value="NAD(P)-bd_dom_sf"/>
</dbReference>